<dbReference type="InterPro" id="IPR048913">
    <property type="entry name" value="BetaGal_gal-bd"/>
</dbReference>
<dbReference type="OrthoDB" id="1657402at2759"/>
<feature type="domain" description="Glycoside hydrolase 35 catalytic" evidence="4">
    <location>
        <begin position="1"/>
        <end position="193"/>
    </location>
</feature>
<dbReference type="PANTHER" id="PTHR23421">
    <property type="entry name" value="BETA-GALACTOSIDASE RELATED"/>
    <property type="match status" value="1"/>
</dbReference>
<dbReference type="InterPro" id="IPR001944">
    <property type="entry name" value="Glycoside_Hdrlase_35"/>
</dbReference>
<dbReference type="PRINTS" id="PR00742">
    <property type="entry name" value="GLHYDRLASE35"/>
</dbReference>
<dbReference type="EMBL" id="KZ352801">
    <property type="protein sequence ID" value="PIO61938.1"/>
    <property type="molecule type" value="Genomic_DNA"/>
</dbReference>
<feature type="domain" description="Beta-galactosidase galactose-binding" evidence="5">
    <location>
        <begin position="240"/>
        <end position="281"/>
    </location>
</feature>
<dbReference type="Proteomes" id="UP000230423">
    <property type="component" value="Unassembled WGS sequence"/>
</dbReference>
<dbReference type="InterPro" id="IPR017853">
    <property type="entry name" value="GH"/>
</dbReference>
<feature type="non-terminal residue" evidence="6">
    <location>
        <position position="1"/>
    </location>
</feature>
<dbReference type="SUPFAM" id="SSF51445">
    <property type="entry name" value="(Trans)glycosidases"/>
    <property type="match status" value="1"/>
</dbReference>
<dbReference type="InterPro" id="IPR008979">
    <property type="entry name" value="Galactose-bd-like_sf"/>
</dbReference>
<evidence type="ECO:0000256" key="1">
    <source>
        <dbReference type="ARBA" id="ARBA00009809"/>
    </source>
</evidence>
<protein>
    <submittedName>
        <fullName evidence="6">Glycosyl hydrolase family 35</fullName>
    </submittedName>
</protein>
<keyword evidence="2 6" id="KW-0378">Hydrolase</keyword>
<feature type="non-terminal residue" evidence="6">
    <location>
        <position position="281"/>
    </location>
</feature>
<gene>
    <name evidence="6" type="ORF">TELCIR_16523</name>
</gene>
<dbReference type="AlphaFoldDB" id="A0A2G9TVJ7"/>
<sequence length="281" mass="31539">YDFTGMRNFSRFFELAAQNELAVIVRPGPYICGEWENGGLPYWLLKYPNITQRSSDPNFLRESLAWWDVLLPMIRPYLWQNNGPVIMVQIENEYGGFGCDHVYLRALRDKAIEKLGNDTVLFTTDPPETIECGVISGVYATVDFGERGLVLADEYFKIQADANKKRGGPRVDSEFYTGWYRTWGEKGIERDASASGIVTPVKLDGAQLTGWTSCAVDVQQLVNVTSQSSVMSTFNVGDVFRGDFVATENGDTYIDVSNWGRGVVWLNGFNLGRYWSSAGPQ</sequence>
<organism evidence="6 7">
    <name type="scientific">Teladorsagia circumcincta</name>
    <name type="common">Brown stomach worm</name>
    <name type="synonym">Ostertagia circumcincta</name>
    <dbReference type="NCBI Taxonomy" id="45464"/>
    <lineage>
        <taxon>Eukaryota</taxon>
        <taxon>Metazoa</taxon>
        <taxon>Ecdysozoa</taxon>
        <taxon>Nematoda</taxon>
        <taxon>Chromadorea</taxon>
        <taxon>Rhabditida</taxon>
        <taxon>Rhabditina</taxon>
        <taxon>Rhabditomorpha</taxon>
        <taxon>Strongyloidea</taxon>
        <taxon>Trichostrongylidae</taxon>
        <taxon>Teladorsagia</taxon>
    </lineage>
</organism>
<proteinExistence type="inferred from homology"/>
<accession>A0A2G9TVJ7</accession>
<dbReference type="Pfam" id="PF21467">
    <property type="entry name" value="BetaGal_gal-bd"/>
    <property type="match status" value="1"/>
</dbReference>
<evidence type="ECO:0000313" key="7">
    <source>
        <dbReference type="Proteomes" id="UP000230423"/>
    </source>
</evidence>
<comment type="similarity">
    <text evidence="1">Belongs to the glycosyl hydrolase 35 family.</text>
</comment>
<dbReference type="Gene3D" id="2.60.120.260">
    <property type="entry name" value="Galactose-binding domain-like"/>
    <property type="match status" value="1"/>
</dbReference>
<keyword evidence="3" id="KW-0326">Glycosidase</keyword>
<dbReference type="Gene3D" id="3.20.20.80">
    <property type="entry name" value="Glycosidases"/>
    <property type="match status" value="1"/>
</dbReference>
<evidence type="ECO:0000256" key="2">
    <source>
        <dbReference type="ARBA" id="ARBA00022801"/>
    </source>
</evidence>
<name>A0A2G9TVJ7_TELCI</name>
<reference evidence="6 7" key="1">
    <citation type="submission" date="2015-09" db="EMBL/GenBank/DDBJ databases">
        <title>Draft genome of the parasitic nematode Teladorsagia circumcincta isolate WARC Sus (inbred).</title>
        <authorList>
            <person name="Mitreva M."/>
        </authorList>
    </citation>
    <scope>NUCLEOTIDE SEQUENCE [LARGE SCALE GENOMIC DNA]</scope>
    <source>
        <strain evidence="6 7">S</strain>
    </source>
</reference>
<evidence type="ECO:0000256" key="3">
    <source>
        <dbReference type="ARBA" id="ARBA00023295"/>
    </source>
</evidence>
<evidence type="ECO:0000313" key="6">
    <source>
        <dbReference type="EMBL" id="PIO61938.1"/>
    </source>
</evidence>
<dbReference type="SUPFAM" id="SSF49785">
    <property type="entry name" value="Galactose-binding domain-like"/>
    <property type="match status" value="1"/>
</dbReference>
<evidence type="ECO:0000259" key="5">
    <source>
        <dbReference type="Pfam" id="PF21467"/>
    </source>
</evidence>
<dbReference type="GO" id="GO:0005975">
    <property type="term" value="P:carbohydrate metabolic process"/>
    <property type="evidence" value="ECO:0007669"/>
    <property type="project" value="InterPro"/>
</dbReference>
<dbReference type="GO" id="GO:0004553">
    <property type="term" value="F:hydrolase activity, hydrolyzing O-glycosyl compounds"/>
    <property type="evidence" value="ECO:0007669"/>
    <property type="project" value="InterPro"/>
</dbReference>
<evidence type="ECO:0000259" key="4">
    <source>
        <dbReference type="Pfam" id="PF01301"/>
    </source>
</evidence>
<keyword evidence="7" id="KW-1185">Reference proteome</keyword>
<dbReference type="InterPro" id="IPR031330">
    <property type="entry name" value="Gly_Hdrlase_35_cat"/>
</dbReference>
<dbReference type="Pfam" id="PF01301">
    <property type="entry name" value="Glyco_hydro_35"/>
    <property type="match status" value="1"/>
</dbReference>